<proteinExistence type="predicted"/>
<comment type="caution">
    <text evidence="6">The sequence shown here is derived from an EMBL/GenBank/DDBJ whole genome shotgun (WGS) entry which is preliminary data.</text>
</comment>
<keyword evidence="7" id="KW-1185">Reference proteome</keyword>
<evidence type="ECO:0000256" key="4">
    <source>
        <dbReference type="PROSITE-ProRule" id="PRU00433"/>
    </source>
</evidence>
<dbReference type="InterPro" id="IPR036909">
    <property type="entry name" value="Cyt_c-like_dom_sf"/>
</dbReference>
<dbReference type="Pfam" id="PF00034">
    <property type="entry name" value="Cytochrom_C"/>
    <property type="match status" value="1"/>
</dbReference>
<gene>
    <name evidence="6" type="ORF">GN330_19160</name>
</gene>
<organism evidence="6 7">
    <name type="scientific">Nitratireductor arenosus</name>
    <dbReference type="NCBI Taxonomy" id="2682096"/>
    <lineage>
        <taxon>Bacteria</taxon>
        <taxon>Pseudomonadati</taxon>
        <taxon>Pseudomonadota</taxon>
        <taxon>Alphaproteobacteria</taxon>
        <taxon>Hyphomicrobiales</taxon>
        <taxon>Phyllobacteriaceae</taxon>
        <taxon>Nitratireductor</taxon>
    </lineage>
</organism>
<dbReference type="InterPro" id="IPR009056">
    <property type="entry name" value="Cyt_c-like_dom"/>
</dbReference>
<keyword evidence="3 4" id="KW-0408">Iron</keyword>
<sequence>MPKNTGIVSQRPILGPLLGLMLGAVALFLCAPAVAGEAGPPPPSAEDLLRAEHLETEILSLDGDPAFGEYLGGECVTCHQSSAAGGTIPPIAGLPVDHTVRALVEYKLGLRANEVMRLMTARLGADEIAALAAYFAELSP</sequence>
<evidence type="ECO:0000313" key="6">
    <source>
        <dbReference type="EMBL" id="MVA99370.1"/>
    </source>
</evidence>
<dbReference type="SUPFAM" id="SSF46626">
    <property type="entry name" value="Cytochrome c"/>
    <property type="match status" value="1"/>
</dbReference>
<protein>
    <recommendedName>
        <fullName evidence="5">Cytochrome c domain-containing protein</fullName>
    </recommendedName>
</protein>
<reference evidence="6 7" key="1">
    <citation type="submission" date="2019-12" db="EMBL/GenBank/DDBJ databases">
        <title>Nitratireductor arenosus sp. nov., Isolated from sea sand, Jeju island, South Korea.</title>
        <authorList>
            <person name="Kim W."/>
        </authorList>
    </citation>
    <scope>NUCLEOTIDE SEQUENCE [LARGE SCALE GENOMIC DNA]</scope>
    <source>
        <strain evidence="6 7">CAU 1489</strain>
    </source>
</reference>
<dbReference type="Proteomes" id="UP000463224">
    <property type="component" value="Unassembled WGS sequence"/>
</dbReference>
<keyword evidence="2 4" id="KW-0479">Metal-binding</keyword>
<dbReference type="GO" id="GO:0020037">
    <property type="term" value="F:heme binding"/>
    <property type="evidence" value="ECO:0007669"/>
    <property type="project" value="InterPro"/>
</dbReference>
<keyword evidence="1 4" id="KW-0349">Heme</keyword>
<evidence type="ECO:0000256" key="2">
    <source>
        <dbReference type="ARBA" id="ARBA00022723"/>
    </source>
</evidence>
<dbReference type="AlphaFoldDB" id="A0A844QN58"/>
<dbReference type="RefSeq" id="WP_156714466.1">
    <property type="nucleotide sequence ID" value="NZ_WPHG01000005.1"/>
</dbReference>
<dbReference type="Gene3D" id="1.10.760.10">
    <property type="entry name" value="Cytochrome c-like domain"/>
    <property type="match status" value="1"/>
</dbReference>
<dbReference type="GO" id="GO:0046872">
    <property type="term" value="F:metal ion binding"/>
    <property type="evidence" value="ECO:0007669"/>
    <property type="project" value="UniProtKB-KW"/>
</dbReference>
<dbReference type="GO" id="GO:0009055">
    <property type="term" value="F:electron transfer activity"/>
    <property type="evidence" value="ECO:0007669"/>
    <property type="project" value="InterPro"/>
</dbReference>
<feature type="domain" description="Cytochrome c" evidence="5">
    <location>
        <begin position="58"/>
        <end position="139"/>
    </location>
</feature>
<accession>A0A844QN58</accession>
<evidence type="ECO:0000256" key="3">
    <source>
        <dbReference type="ARBA" id="ARBA00023004"/>
    </source>
</evidence>
<evidence type="ECO:0000313" key="7">
    <source>
        <dbReference type="Proteomes" id="UP000463224"/>
    </source>
</evidence>
<name>A0A844QN58_9HYPH</name>
<evidence type="ECO:0000256" key="1">
    <source>
        <dbReference type="ARBA" id="ARBA00022617"/>
    </source>
</evidence>
<dbReference type="PROSITE" id="PS51007">
    <property type="entry name" value="CYTC"/>
    <property type="match status" value="1"/>
</dbReference>
<dbReference type="EMBL" id="WPHG01000005">
    <property type="protein sequence ID" value="MVA99370.1"/>
    <property type="molecule type" value="Genomic_DNA"/>
</dbReference>
<evidence type="ECO:0000259" key="5">
    <source>
        <dbReference type="PROSITE" id="PS51007"/>
    </source>
</evidence>